<organism evidence="5 6">
    <name type="scientific">Hydra vulgaris</name>
    <name type="common">Hydra</name>
    <name type="synonym">Hydra attenuata</name>
    <dbReference type="NCBI Taxonomy" id="6087"/>
    <lineage>
        <taxon>Eukaryota</taxon>
        <taxon>Metazoa</taxon>
        <taxon>Cnidaria</taxon>
        <taxon>Hydrozoa</taxon>
        <taxon>Hydroidolina</taxon>
        <taxon>Anthoathecata</taxon>
        <taxon>Aplanulata</taxon>
        <taxon>Hydridae</taxon>
        <taxon>Hydra</taxon>
    </lineage>
</organism>
<sequence>MPFKFLFCGKAEKETNNVLDYSHKNLMNVPIDIYNHVHTLEELYLDANQLKELPKALFTLQHLKLLNISDNEIVVLPSNISNLSHLLELDISKNGFLELPDDIKGMKSLQSFDCSVNPVGRMPDGFTMLLNLTHVYLNDCFLDFLPANIGRMTKLEVLEVRDNHLTMIPKSINRLKDLRRFDLGHNEFCELPEVIGTLTNLKELWLDGNEIKCIPSEIGNLINLEYLDASENKLEWICNEIEGCEMLTDLYLTANNLVQLPESLCKLKMLEILKVDENQLTHLPTSIGGLSSLRELICNRNQLETMPPGIGLLRKLHTLNVDDNFIEYLPDEIGSCIGLTIVSLRQNRLVHIPDDFGRLANLVVLMISSNMIEYLPYSMMKLKKLQALWLSENQAKPLIPLQTDWDPINERRFLTCYMFPQRPINDGDIFEENEPDNEQSNFQTTYHEEEWKKRTSVLFDIDEEDPQVVRLSRQPTPFPKDIKDRVNQFRQHAIAKGHVTEHHSNGEMVFSEGDTDKDYNIRSEHIMRLLETETVNSSSKAGEEDEEEQLLDQLQNTSLTRPNSQSIQRLTSNSSSSSYKLPSLGCYSDDDLDSSVKPNIKLSSDSGLGSMQLVEESNLWRNEYPTIHEIEDIIRVTIKKTPNLGFSVSGGVNSPGNPFRPDDMGIFITKILSDGPAASLLQPGDKVLEVNDIDFTNIHHNDAVDVLKSCDVVYMTLSRRHYDQT</sequence>
<dbReference type="RefSeq" id="XP_065673692.1">
    <property type="nucleotide sequence ID" value="XM_065817620.1"/>
</dbReference>
<feature type="region of interest" description="Disordered" evidence="3">
    <location>
        <begin position="556"/>
        <end position="580"/>
    </location>
</feature>
<dbReference type="RefSeq" id="XP_065673691.1">
    <property type="nucleotide sequence ID" value="XM_065817619.1"/>
</dbReference>
<protein>
    <submittedName>
        <fullName evidence="6 7">Erbin isoform X2</fullName>
    </submittedName>
</protein>
<proteinExistence type="predicted"/>
<accession>A0ABM4DGU7</accession>
<dbReference type="PANTHER" id="PTHR23119:SF50">
    <property type="entry name" value="PDZ DOMAIN-CONTAINING PROTEIN"/>
    <property type="match status" value="1"/>
</dbReference>
<evidence type="ECO:0000256" key="1">
    <source>
        <dbReference type="ARBA" id="ARBA00022614"/>
    </source>
</evidence>
<dbReference type="Gene3D" id="2.30.42.10">
    <property type="match status" value="1"/>
</dbReference>
<dbReference type="SMART" id="SM00365">
    <property type="entry name" value="LRR_SD22"/>
    <property type="match status" value="6"/>
</dbReference>
<keyword evidence="5" id="KW-1185">Reference proteome</keyword>
<dbReference type="Proteomes" id="UP001652625">
    <property type="component" value="Chromosome 14"/>
</dbReference>
<dbReference type="RefSeq" id="XP_065673689.1">
    <property type="nucleotide sequence ID" value="XM_065817617.1"/>
</dbReference>
<dbReference type="InterPro" id="IPR003591">
    <property type="entry name" value="Leu-rich_rpt_typical-subtyp"/>
</dbReference>
<evidence type="ECO:0000256" key="3">
    <source>
        <dbReference type="SAM" id="MobiDB-lite"/>
    </source>
</evidence>
<evidence type="ECO:0000313" key="9">
    <source>
        <dbReference type="RefSeq" id="XP_065673692.1"/>
    </source>
</evidence>
<dbReference type="InterPro" id="IPR001611">
    <property type="entry name" value="Leu-rich_rpt"/>
</dbReference>
<dbReference type="Pfam" id="PF00595">
    <property type="entry name" value="PDZ"/>
    <property type="match status" value="1"/>
</dbReference>
<dbReference type="RefSeq" id="XP_065673690.1">
    <property type="nucleotide sequence ID" value="XM_065817618.1"/>
</dbReference>
<reference evidence="6 7" key="1">
    <citation type="submission" date="2025-05" db="UniProtKB">
        <authorList>
            <consortium name="RefSeq"/>
        </authorList>
    </citation>
    <scope>IDENTIFICATION</scope>
</reference>
<dbReference type="Gene3D" id="3.80.10.10">
    <property type="entry name" value="Ribonuclease Inhibitor"/>
    <property type="match status" value="2"/>
</dbReference>
<dbReference type="Pfam" id="PF13855">
    <property type="entry name" value="LRR_8"/>
    <property type="match status" value="3"/>
</dbReference>
<dbReference type="InterPro" id="IPR032675">
    <property type="entry name" value="LRR_dom_sf"/>
</dbReference>
<evidence type="ECO:0000313" key="5">
    <source>
        <dbReference type="Proteomes" id="UP001652625"/>
    </source>
</evidence>
<dbReference type="GeneID" id="100209114"/>
<dbReference type="PROSITE" id="PS50106">
    <property type="entry name" value="PDZ"/>
    <property type="match status" value="1"/>
</dbReference>
<dbReference type="InterPro" id="IPR050614">
    <property type="entry name" value="Synaptic_Scaffolding_LAP-MAGUK"/>
</dbReference>
<gene>
    <name evidence="6 7 8 9" type="primary">LOC100209114</name>
</gene>
<evidence type="ECO:0000313" key="7">
    <source>
        <dbReference type="RefSeq" id="XP_065673690.1"/>
    </source>
</evidence>
<evidence type="ECO:0000313" key="8">
    <source>
        <dbReference type="RefSeq" id="XP_065673691.1"/>
    </source>
</evidence>
<dbReference type="InterPro" id="IPR055414">
    <property type="entry name" value="LRR_R13L4/SHOC2-like"/>
</dbReference>
<keyword evidence="2" id="KW-0677">Repeat</keyword>
<dbReference type="PROSITE" id="PS51450">
    <property type="entry name" value="LRR"/>
    <property type="match status" value="1"/>
</dbReference>
<dbReference type="SUPFAM" id="SSF52058">
    <property type="entry name" value="L domain-like"/>
    <property type="match status" value="1"/>
</dbReference>
<dbReference type="SMART" id="SM00364">
    <property type="entry name" value="LRR_BAC"/>
    <property type="match status" value="8"/>
</dbReference>
<dbReference type="SMART" id="SM00369">
    <property type="entry name" value="LRR_TYP"/>
    <property type="match status" value="10"/>
</dbReference>
<dbReference type="SUPFAM" id="SSF50156">
    <property type="entry name" value="PDZ domain-like"/>
    <property type="match status" value="1"/>
</dbReference>
<dbReference type="InterPro" id="IPR001478">
    <property type="entry name" value="PDZ"/>
</dbReference>
<feature type="domain" description="PDZ" evidence="4">
    <location>
        <begin position="633"/>
        <end position="709"/>
    </location>
</feature>
<evidence type="ECO:0000256" key="2">
    <source>
        <dbReference type="ARBA" id="ARBA00022737"/>
    </source>
</evidence>
<evidence type="ECO:0000313" key="6">
    <source>
        <dbReference type="RefSeq" id="XP_065673689.1"/>
    </source>
</evidence>
<feature type="compositionally biased region" description="Low complexity" evidence="3">
    <location>
        <begin position="564"/>
        <end position="580"/>
    </location>
</feature>
<dbReference type="InterPro" id="IPR036034">
    <property type="entry name" value="PDZ_sf"/>
</dbReference>
<name>A0ABM4DGU7_HYDVU</name>
<dbReference type="SMART" id="SM00228">
    <property type="entry name" value="PDZ"/>
    <property type="match status" value="1"/>
</dbReference>
<dbReference type="PANTHER" id="PTHR23119">
    <property type="entry name" value="DISCS LARGE"/>
    <property type="match status" value="1"/>
</dbReference>
<evidence type="ECO:0000259" key="4">
    <source>
        <dbReference type="PROSITE" id="PS50106"/>
    </source>
</evidence>
<keyword evidence="1" id="KW-0433">Leucine-rich repeat</keyword>
<dbReference type="Pfam" id="PF23598">
    <property type="entry name" value="LRR_14"/>
    <property type="match status" value="1"/>
</dbReference>
<dbReference type="CDD" id="cd06749">
    <property type="entry name" value="PDZ_densin_erbin-like"/>
    <property type="match status" value="1"/>
</dbReference>